<proteinExistence type="inferred from homology"/>
<dbReference type="InterPro" id="IPR051091">
    <property type="entry name" value="O-Glucosyltr/Glycosyltrsf_90"/>
</dbReference>
<evidence type="ECO:0000313" key="5">
    <source>
        <dbReference type="Proteomes" id="UP001556367"/>
    </source>
</evidence>
<protein>
    <recommendedName>
        <fullName evidence="3">Glycosyl transferase CAP10 domain-containing protein</fullName>
    </recommendedName>
</protein>
<keyword evidence="5" id="KW-1185">Reference proteome</keyword>
<comment type="caution">
    <text evidence="4">The sequence shown here is derived from an EMBL/GenBank/DDBJ whole genome shotgun (WGS) entry which is preliminary data.</text>
</comment>
<dbReference type="Proteomes" id="UP001556367">
    <property type="component" value="Unassembled WGS sequence"/>
</dbReference>
<dbReference type="SMART" id="SM00672">
    <property type="entry name" value="CAP10"/>
    <property type="match status" value="1"/>
</dbReference>
<gene>
    <name evidence="4" type="ORF">HGRIS_012154</name>
</gene>
<dbReference type="InterPro" id="IPR006598">
    <property type="entry name" value="CAP10"/>
</dbReference>
<dbReference type="EMBL" id="JASNQZ010000015">
    <property type="protein sequence ID" value="KAL0945870.1"/>
    <property type="molecule type" value="Genomic_DNA"/>
</dbReference>
<comment type="similarity">
    <text evidence="1">Belongs to the glycosyltransferase 90 family.</text>
</comment>
<dbReference type="PANTHER" id="PTHR12203">
    <property type="entry name" value="KDEL LYS-ASP-GLU-LEU CONTAINING - RELATED"/>
    <property type="match status" value="1"/>
</dbReference>
<keyword evidence="2" id="KW-0808">Transferase</keyword>
<dbReference type="Pfam" id="PF05686">
    <property type="entry name" value="Glyco_transf_90"/>
    <property type="match status" value="1"/>
</dbReference>
<evidence type="ECO:0000313" key="4">
    <source>
        <dbReference type="EMBL" id="KAL0945870.1"/>
    </source>
</evidence>
<evidence type="ECO:0000256" key="1">
    <source>
        <dbReference type="ARBA" id="ARBA00010118"/>
    </source>
</evidence>
<evidence type="ECO:0000256" key="2">
    <source>
        <dbReference type="ARBA" id="ARBA00022679"/>
    </source>
</evidence>
<reference evidence="5" key="1">
    <citation type="submission" date="2024-06" db="EMBL/GenBank/DDBJ databases">
        <title>Multi-omics analyses provide insights into the biosynthesis of the anticancer antibiotic pleurotin in Hohenbuehelia grisea.</title>
        <authorList>
            <person name="Weaver J.A."/>
            <person name="Alberti F."/>
        </authorList>
    </citation>
    <scope>NUCLEOTIDE SEQUENCE [LARGE SCALE GENOMIC DNA]</scope>
    <source>
        <strain evidence="5">T-177</strain>
    </source>
</reference>
<sequence>MRALSMSAVASFVYQRRRAIFIICVFVAFMQAGLFAGHKGHEYMEKYPDHAPSNGTRWRPSFLRVNSVQAEVKPVTVHPIPKLMDQAEKRFKAKIARQSKTLEAAVKEYKRRYLREPPKGFDEWWKFATERNATFLDEYDTLMEDLAPFYELSGLEIRRRSVQVGELPSIDLLRLKDGKATAVNINKGFVDSEASARAHGFRRMIEPFQHTLPDMDFPINAKAEGRVVVPWEHQQYPNLTLEDSSGAYIIIKLVLILIQIATAGVEAMLGGPFVVDWRGKGNVWEAWRRTCHPSSPARRLFSSLRNAFVSKVPNYISTNTTSPGNDFSFAPSTSSQFDFCQKPYAHYTQGHFFSDWRTIAALYPVFSPARAKGFLDIRIPSHYYYGSTKRYTYGWDPVNMKIKDVDDMEKPWEEKEDKIFWRGASTGGGSHPPGFSQQYQRHRYIRMTSDESDANRTITFEHPPGSSNFISTPVPVKDLNKEIMDAAFVKITDAQNYPGGLTEMKKVHRMADSVPLGTHWAYRYLIDMDGMGYSGRFMSFLASDSAPIKSTVYDEYFSDWIEPWLHFIPVSTSYREIYNIFSFFSGPTKSTLKAANITQDPTSPNPPGSVEGDRRLRRIARAGKEWKRTIGRTTDMQIYCYRLCLEWARLWSDDRDSMNFYLP</sequence>
<dbReference type="PANTHER" id="PTHR12203:SF35">
    <property type="entry name" value="PROTEIN O-GLUCOSYLTRANSFERASE 1"/>
    <property type="match status" value="1"/>
</dbReference>
<evidence type="ECO:0000259" key="3">
    <source>
        <dbReference type="SMART" id="SM00672"/>
    </source>
</evidence>
<accession>A0ABR3IRG2</accession>
<organism evidence="4 5">
    <name type="scientific">Hohenbuehelia grisea</name>
    <dbReference type="NCBI Taxonomy" id="104357"/>
    <lineage>
        <taxon>Eukaryota</taxon>
        <taxon>Fungi</taxon>
        <taxon>Dikarya</taxon>
        <taxon>Basidiomycota</taxon>
        <taxon>Agaricomycotina</taxon>
        <taxon>Agaricomycetes</taxon>
        <taxon>Agaricomycetidae</taxon>
        <taxon>Agaricales</taxon>
        <taxon>Pleurotineae</taxon>
        <taxon>Pleurotaceae</taxon>
        <taxon>Hohenbuehelia</taxon>
    </lineage>
</organism>
<name>A0ABR3IRG2_9AGAR</name>
<feature type="domain" description="Glycosyl transferase CAP10" evidence="3">
    <location>
        <begin position="321"/>
        <end position="626"/>
    </location>
</feature>